<dbReference type="InterPro" id="IPR010895">
    <property type="entry name" value="CHRD"/>
</dbReference>
<dbReference type="PROSITE" id="PS50933">
    <property type="entry name" value="CHRD"/>
    <property type="match status" value="1"/>
</dbReference>
<keyword evidence="4" id="KW-1185">Reference proteome</keyword>
<dbReference type="EMBL" id="BFEA01000056">
    <property type="protein sequence ID" value="GBG65007.1"/>
    <property type="molecule type" value="Genomic_DNA"/>
</dbReference>
<evidence type="ECO:0000259" key="2">
    <source>
        <dbReference type="PROSITE" id="PS50933"/>
    </source>
</evidence>
<evidence type="ECO:0000313" key="3">
    <source>
        <dbReference type="EMBL" id="GBG65007.1"/>
    </source>
</evidence>
<accession>A0A388K4P1</accession>
<dbReference type="Gramene" id="GBG65007">
    <property type="protein sequence ID" value="GBG65007"/>
    <property type="gene ID" value="CBR_g48755"/>
</dbReference>
<dbReference type="AlphaFoldDB" id="A0A388K4P1"/>
<feature type="domain" description="CHRD" evidence="2">
    <location>
        <begin position="124"/>
        <end position="254"/>
    </location>
</feature>
<organism evidence="3 4">
    <name type="scientific">Chara braunii</name>
    <name type="common">Braun's stonewort</name>
    <dbReference type="NCBI Taxonomy" id="69332"/>
    <lineage>
        <taxon>Eukaryota</taxon>
        <taxon>Viridiplantae</taxon>
        <taxon>Streptophyta</taxon>
        <taxon>Charophyceae</taxon>
        <taxon>Charales</taxon>
        <taxon>Characeae</taxon>
        <taxon>Chara</taxon>
    </lineage>
</organism>
<gene>
    <name evidence="3" type="ORF">CBR_g48755</name>
</gene>
<reference evidence="3 4" key="1">
    <citation type="journal article" date="2018" name="Cell">
        <title>The Chara Genome: Secondary Complexity and Implications for Plant Terrestrialization.</title>
        <authorList>
            <person name="Nishiyama T."/>
            <person name="Sakayama H."/>
            <person name="Vries J.D."/>
            <person name="Buschmann H."/>
            <person name="Saint-Marcoux D."/>
            <person name="Ullrich K.K."/>
            <person name="Haas F.B."/>
            <person name="Vanderstraeten L."/>
            <person name="Becker D."/>
            <person name="Lang D."/>
            <person name="Vosolsobe S."/>
            <person name="Rombauts S."/>
            <person name="Wilhelmsson P.K.I."/>
            <person name="Janitza P."/>
            <person name="Kern R."/>
            <person name="Heyl A."/>
            <person name="Rumpler F."/>
            <person name="Villalobos L.I.A.C."/>
            <person name="Clay J.M."/>
            <person name="Skokan R."/>
            <person name="Toyoda A."/>
            <person name="Suzuki Y."/>
            <person name="Kagoshima H."/>
            <person name="Schijlen E."/>
            <person name="Tajeshwar N."/>
            <person name="Catarino B."/>
            <person name="Hetherington A.J."/>
            <person name="Saltykova A."/>
            <person name="Bonnot C."/>
            <person name="Breuninger H."/>
            <person name="Symeonidi A."/>
            <person name="Radhakrishnan G.V."/>
            <person name="Van Nieuwerburgh F."/>
            <person name="Deforce D."/>
            <person name="Chang C."/>
            <person name="Karol K.G."/>
            <person name="Hedrich R."/>
            <person name="Ulvskov P."/>
            <person name="Glockner G."/>
            <person name="Delwiche C.F."/>
            <person name="Petrasek J."/>
            <person name="Van de Peer Y."/>
            <person name="Friml J."/>
            <person name="Beilby M."/>
            <person name="Dolan L."/>
            <person name="Kohara Y."/>
            <person name="Sugano S."/>
            <person name="Fujiyama A."/>
            <person name="Delaux P.-M."/>
            <person name="Quint M."/>
            <person name="TheiBen G."/>
            <person name="Hagemann M."/>
            <person name="Harholt J."/>
            <person name="Dunand C."/>
            <person name="Zachgo S."/>
            <person name="Langdale J."/>
            <person name="Maumus F."/>
            <person name="Straeten D.V.D."/>
            <person name="Gould S.B."/>
            <person name="Rensing S.A."/>
        </authorList>
    </citation>
    <scope>NUCLEOTIDE SEQUENCE [LARGE SCALE GENOMIC DNA]</scope>
    <source>
        <strain evidence="3 4">S276</strain>
    </source>
</reference>
<name>A0A388K4P1_CHABU</name>
<evidence type="ECO:0000256" key="1">
    <source>
        <dbReference type="SAM" id="SignalP"/>
    </source>
</evidence>
<protein>
    <recommendedName>
        <fullName evidence="2">CHRD domain-containing protein</fullName>
    </recommendedName>
</protein>
<feature type="signal peptide" evidence="1">
    <location>
        <begin position="1"/>
        <end position="30"/>
    </location>
</feature>
<feature type="chain" id="PRO_5017223049" description="CHRD domain-containing protein" evidence="1">
    <location>
        <begin position="31"/>
        <end position="511"/>
    </location>
</feature>
<dbReference type="Proteomes" id="UP000265515">
    <property type="component" value="Unassembled WGS sequence"/>
</dbReference>
<sequence length="511" mass="52803">MGSPGFSHSHMATVIAYAIIVLIASGRAQARVLRSVEEAPASPTISLADVYRACESFTGVCNNSAACVAAISKYRNDVYGVADHCDCANAIGYDLVNAYSAISPAVTYISNCMPDCLFGEACPFVSMMIALLSNGGGRGAMAGPNNTAFTGVGLVKLNIETSQVLFNLTSAGLTDDVLKAGMEVTIKRGTPMDDGEVVLTLSTATPGVVAGSVKVPDFQAAKDISYSPEEYYLEVRPKQSRAGNLRGTLGATAALMAKVSSIGCAPPSSSDSGELTGLTGMVSIVADSFRVCYKLGGIANNTEKGASVNSGEMCSGDSSVVFPLFGGAGSAEPQMSGCGTPPRSSIFDLLASPSAAFASLNVTSNCSASPVVTLKGGFASKVELTTTLEKKNVGAVLAGAEEESEDEQEDRERGDTKIDLVIGEGYGCYSFTPGKDFQDATTVYLREGKENTQGDVLAMLFSGEVPPPKTGCVALDNDIIAAMAINPASYYVTMNTLQSPTGAGRGQLHYA</sequence>
<keyword evidence="1" id="KW-0732">Signal</keyword>
<comment type="caution">
    <text evidence="3">The sequence shown here is derived from an EMBL/GenBank/DDBJ whole genome shotgun (WGS) entry which is preliminary data.</text>
</comment>
<proteinExistence type="predicted"/>
<evidence type="ECO:0000313" key="4">
    <source>
        <dbReference type="Proteomes" id="UP000265515"/>
    </source>
</evidence>
<dbReference type="Pfam" id="PF07452">
    <property type="entry name" value="CHRD"/>
    <property type="match status" value="1"/>
</dbReference>